<keyword evidence="10 13" id="KW-0472">Membrane</keyword>
<dbReference type="Gene3D" id="6.10.250.2080">
    <property type="match status" value="1"/>
</dbReference>
<dbReference type="RefSeq" id="WP_010918961.1">
    <property type="nucleotide sequence ID" value="NC_011916.1"/>
</dbReference>
<gene>
    <name evidence="13 15" type="primary">flhB</name>
    <name evidence="15" type="ordered locus">CCNA_01131</name>
</gene>
<keyword evidence="7 13" id="KW-1005">Bacterial flagellum biogenesis</keyword>
<feature type="compositionally biased region" description="Basic and acidic residues" evidence="14">
    <location>
        <begin position="7"/>
        <end position="22"/>
    </location>
</feature>
<dbReference type="GO" id="GO:0044780">
    <property type="term" value="P:bacterial-type flagellum assembly"/>
    <property type="evidence" value="ECO:0007669"/>
    <property type="project" value="InterPro"/>
</dbReference>
<comment type="function">
    <text evidence="12 13">Required for formation of the rod structure in the basal body of the flagellar apparatus. Together with FliI and FliH, may constitute the export apparatus of flagellin.</text>
</comment>
<dbReference type="RefSeq" id="YP_002516504.1">
    <property type="nucleotide sequence ID" value="NC_011916.1"/>
</dbReference>
<keyword evidence="16" id="KW-1185">Reference proteome</keyword>
<dbReference type="PATRIC" id="fig|565050.3.peg.1112"/>
<evidence type="ECO:0000256" key="6">
    <source>
        <dbReference type="ARBA" id="ARBA00022692"/>
    </source>
</evidence>
<evidence type="ECO:0000256" key="4">
    <source>
        <dbReference type="ARBA" id="ARBA00022448"/>
    </source>
</evidence>
<evidence type="ECO:0000256" key="12">
    <source>
        <dbReference type="ARBA" id="ARBA00025078"/>
    </source>
</evidence>
<dbReference type="PhylomeDB" id="A0A0H3C7D6"/>
<accession>A0A0H3C7D6</accession>
<feature type="transmembrane region" description="Helical" evidence="13">
    <location>
        <begin position="34"/>
        <end position="54"/>
    </location>
</feature>
<keyword evidence="8 13" id="KW-0653">Protein transport</keyword>
<evidence type="ECO:0000256" key="5">
    <source>
        <dbReference type="ARBA" id="ARBA00022475"/>
    </source>
</evidence>
<reference evidence="15 16" key="1">
    <citation type="journal article" date="2010" name="J. Bacteriol.">
        <title>The genetic basis of laboratory adaptation in Caulobacter crescentus.</title>
        <authorList>
            <person name="Marks M.E."/>
            <person name="Castro-Rojas C.M."/>
            <person name="Teiling C."/>
            <person name="Du L."/>
            <person name="Kapatral V."/>
            <person name="Walunas T.L."/>
            <person name="Crosson S."/>
        </authorList>
    </citation>
    <scope>NUCLEOTIDE SEQUENCE [LARGE SCALE GENOMIC DNA]</scope>
    <source>
        <strain evidence="16">NA1000 / CB15N</strain>
    </source>
</reference>
<dbReference type="InterPro" id="IPR029025">
    <property type="entry name" value="T3SS_substrate_exporter_C"/>
</dbReference>
<proteinExistence type="inferred from homology"/>
<keyword evidence="15" id="KW-0282">Flagellum</keyword>
<dbReference type="PANTHER" id="PTHR30531:SF12">
    <property type="entry name" value="FLAGELLAR BIOSYNTHETIC PROTEIN FLHB"/>
    <property type="match status" value="1"/>
</dbReference>
<dbReference type="HOGENOM" id="CLU_041013_1_2_5"/>
<dbReference type="Proteomes" id="UP000001364">
    <property type="component" value="Chromosome"/>
</dbReference>
<evidence type="ECO:0000313" key="15">
    <source>
        <dbReference type="EMBL" id="ACL94596.1"/>
    </source>
</evidence>
<dbReference type="KEGG" id="ccs:CCNA_01131"/>
<dbReference type="SMR" id="A0A0H3C7D6"/>
<keyword evidence="6 13" id="KW-0812">Transmembrane</keyword>
<comment type="similarity">
    <text evidence="2 13">Belongs to the type III secretion exporter family.</text>
</comment>
<dbReference type="GO" id="GO:0009306">
    <property type="term" value="P:protein secretion"/>
    <property type="evidence" value="ECO:0007669"/>
    <property type="project" value="InterPro"/>
</dbReference>
<evidence type="ECO:0000256" key="14">
    <source>
        <dbReference type="SAM" id="MobiDB-lite"/>
    </source>
</evidence>
<dbReference type="GO" id="GO:0005886">
    <property type="term" value="C:plasma membrane"/>
    <property type="evidence" value="ECO:0007669"/>
    <property type="project" value="UniProtKB-SubCell"/>
</dbReference>
<evidence type="ECO:0000256" key="9">
    <source>
        <dbReference type="ARBA" id="ARBA00022989"/>
    </source>
</evidence>
<dbReference type="GeneID" id="7331502"/>
<feature type="region of interest" description="Disordered" evidence="14">
    <location>
        <begin position="1"/>
        <end position="22"/>
    </location>
</feature>
<evidence type="ECO:0000256" key="11">
    <source>
        <dbReference type="ARBA" id="ARBA00023225"/>
    </source>
</evidence>
<feature type="transmembrane region" description="Helical" evidence="13">
    <location>
        <begin position="193"/>
        <end position="212"/>
    </location>
</feature>
<dbReference type="AlphaFoldDB" id="A0A0H3C7D6"/>
<evidence type="ECO:0000313" key="16">
    <source>
        <dbReference type="Proteomes" id="UP000001364"/>
    </source>
</evidence>
<evidence type="ECO:0000256" key="7">
    <source>
        <dbReference type="ARBA" id="ARBA00022795"/>
    </source>
</evidence>
<dbReference type="InterPro" id="IPR006135">
    <property type="entry name" value="T3SS_substrate_exporter"/>
</dbReference>
<keyword evidence="5 13" id="KW-1003">Cell membrane</keyword>
<dbReference type="PANTHER" id="PTHR30531">
    <property type="entry name" value="FLAGELLAR BIOSYNTHETIC PROTEIN FLHB"/>
    <property type="match status" value="1"/>
</dbReference>
<evidence type="ECO:0000256" key="8">
    <source>
        <dbReference type="ARBA" id="ARBA00022927"/>
    </source>
</evidence>
<feature type="transmembrane region" description="Helical" evidence="13">
    <location>
        <begin position="89"/>
        <end position="111"/>
    </location>
</feature>
<evidence type="ECO:0000256" key="3">
    <source>
        <dbReference type="ARBA" id="ARBA00021622"/>
    </source>
</evidence>
<comment type="subcellular location">
    <subcellularLocation>
        <location evidence="1">Cell membrane</location>
        <topology evidence="1">Multi-pass membrane protein</topology>
    </subcellularLocation>
</comment>
<keyword evidence="4 13" id="KW-0813">Transport</keyword>
<evidence type="ECO:0000256" key="1">
    <source>
        <dbReference type="ARBA" id="ARBA00004651"/>
    </source>
</evidence>
<keyword evidence="15" id="KW-0969">Cilium</keyword>
<dbReference type="FunFam" id="3.40.1690.10:FF:000001">
    <property type="entry name" value="Flagellar biosynthetic protein FlhB"/>
    <property type="match status" value="1"/>
</dbReference>
<dbReference type="Gene3D" id="3.40.1690.10">
    <property type="entry name" value="secretion proteins EscU"/>
    <property type="match status" value="1"/>
</dbReference>
<dbReference type="EMBL" id="CP001340">
    <property type="protein sequence ID" value="ACL94596.1"/>
    <property type="molecule type" value="Genomic_DNA"/>
</dbReference>
<keyword evidence="11 13" id="KW-1006">Bacterial flagellum protein export</keyword>
<dbReference type="Pfam" id="PF01312">
    <property type="entry name" value="Bac_export_2"/>
    <property type="match status" value="1"/>
</dbReference>
<dbReference type="OrthoDB" id="9807950at2"/>
<dbReference type="PRINTS" id="PR00950">
    <property type="entry name" value="TYPE3IMSPROT"/>
</dbReference>
<sequence>MADDTDPESKTEEPSAKKLSDARAKGDVIKSADIPQLASLAGAVSVILLAGGWLTRDLMAALTPFIAHAGTIDLSSGGAMIVLKQALLAALPALVLVMVVTAFAGAAAHIAQTGFLLTPEKIKPDFQKLDLIKGLGRIFGPDGMVQFLKSAVKFLLTGVIAYFVLKPHVGEVRNLVGMDPAAMIPEAMKLSKGLLIAVILLLVATSAFDYFWQRMRFMNRMRMTLQEVKEEFKQSDGDPHIKGKRRQIQMQRSRQRMMQAVPKATVVVMNPTHYAVALKYEQGETPAPLCVAKGVDDLALKIRAVAEEHGVPVLEDPPLARALYASVEIDEEIPVEHFEAVAKVISFILNGKKPQPRARPL</sequence>
<name>A0A0H3C7D6_CAUVN</name>
<feature type="transmembrane region" description="Helical" evidence="13">
    <location>
        <begin position="147"/>
        <end position="165"/>
    </location>
</feature>
<organism evidence="15 16">
    <name type="scientific">Caulobacter vibrioides (strain NA1000 / CB15N)</name>
    <name type="common">Caulobacter crescentus</name>
    <dbReference type="NCBI Taxonomy" id="565050"/>
    <lineage>
        <taxon>Bacteria</taxon>
        <taxon>Pseudomonadati</taxon>
        <taxon>Pseudomonadota</taxon>
        <taxon>Alphaproteobacteria</taxon>
        <taxon>Caulobacterales</taxon>
        <taxon>Caulobacteraceae</taxon>
        <taxon>Caulobacter</taxon>
    </lineage>
</organism>
<evidence type="ECO:0000256" key="2">
    <source>
        <dbReference type="ARBA" id="ARBA00010690"/>
    </source>
</evidence>
<protein>
    <recommendedName>
        <fullName evidence="3 13">Flagellar biosynthetic protein FlhB</fullName>
    </recommendedName>
</protein>
<dbReference type="NCBIfam" id="TIGR00328">
    <property type="entry name" value="flhB"/>
    <property type="match status" value="1"/>
</dbReference>
<evidence type="ECO:0000256" key="10">
    <source>
        <dbReference type="ARBA" id="ARBA00023136"/>
    </source>
</evidence>
<evidence type="ECO:0000256" key="13">
    <source>
        <dbReference type="RuleBase" id="RU364091"/>
    </source>
</evidence>
<dbReference type="InterPro" id="IPR006136">
    <property type="entry name" value="FlhB"/>
</dbReference>
<keyword evidence="15" id="KW-0966">Cell projection</keyword>
<keyword evidence="9 13" id="KW-1133">Transmembrane helix</keyword>
<dbReference type="SUPFAM" id="SSF160544">
    <property type="entry name" value="EscU C-terminal domain-like"/>
    <property type="match status" value="1"/>
</dbReference>